<accession>A0AAW5HUZ9</accession>
<reference evidence="6 7" key="1">
    <citation type="submission" date="2021-01" db="EMBL/GenBank/DDBJ databases">
        <title>Identification and Characterization of Corynebacterium sp.</title>
        <authorList>
            <person name="Luo Q."/>
            <person name="Qu P."/>
            <person name="Chen Q."/>
        </authorList>
    </citation>
    <scope>NUCLEOTIDE SEQUENCE [LARGE SCALE GENOMIC DNA]</scope>
    <source>
        <strain evidence="6 7">MC-18</strain>
    </source>
</reference>
<feature type="binding site" evidence="4">
    <location>
        <position position="131"/>
    </location>
    <ligand>
        <name>heme b</name>
        <dbReference type="ChEBI" id="CHEBI:60344"/>
    </ligand>
</feature>
<dbReference type="GO" id="GO:0006979">
    <property type="term" value="P:response to oxidative stress"/>
    <property type="evidence" value="ECO:0007669"/>
    <property type="project" value="TreeGrafter"/>
</dbReference>
<keyword evidence="1 4" id="KW-0349">Heme</keyword>
<dbReference type="GO" id="GO:0042167">
    <property type="term" value="P:heme catabolic process"/>
    <property type="evidence" value="ECO:0007669"/>
    <property type="project" value="TreeGrafter"/>
</dbReference>
<gene>
    <name evidence="6" type="ORF">JMN37_04195</name>
</gene>
<organism evidence="6 7">
    <name type="scientific">Corynebacterium lipophilum</name>
    <dbReference type="NCBI Taxonomy" id="2804918"/>
    <lineage>
        <taxon>Bacteria</taxon>
        <taxon>Bacillati</taxon>
        <taxon>Actinomycetota</taxon>
        <taxon>Actinomycetes</taxon>
        <taxon>Mycobacteriales</taxon>
        <taxon>Corynebacteriaceae</taxon>
        <taxon>Corynebacterium</taxon>
    </lineage>
</organism>
<feature type="binding site" evidence="4">
    <location>
        <position position="16"/>
    </location>
    <ligand>
        <name>heme b</name>
        <dbReference type="ChEBI" id="CHEBI:60344"/>
    </ligand>
</feature>
<evidence type="ECO:0000256" key="4">
    <source>
        <dbReference type="PIRSR" id="PIRSR000343-1"/>
    </source>
</evidence>
<evidence type="ECO:0000313" key="6">
    <source>
        <dbReference type="EMBL" id="MCO6394187.1"/>
    </source>
</evidence>
<protein>
    <submittedName>
        <fullName evidence="6">Biliverdin-producing heme oxygenase</fullName>
    </submittedName>
</protein>
<dbReference type="PANTHER" id="PTHR10720">
    <property type="entry name" value="HEME OXYGENASE"/>
    <property type="match status" value="1"/>
</dbReference>
<dbReference type="GO" id="GO:0046872">
    <property type="term" value="F:metal ion binding"/>
    <property type="evidence" value="ECO:0007669"/>
    <property type="project" value="UniProtKB-KW"/>
</dbReference>
<dbReference type="Gene3D" id="1.20.910.10">
    <property type="entry name" value="Heme oxygenase-like"/>
    <property type="match status" value="1"/>
</dbReference>
<dbReference type="EMBL" id="JAEUWV010000003">
    <property type="protein sequence ID" value="MCO6394187.1"/>
    <property type="molecule type" value="Genomic_DNA"/>
</dbReference>
<dbReference type="SUPFAM" id="SSF48613">
    <property type="entry name" value="Heme oxygenase-like"/>
    <property type="match status" value="1"/>
</dbReference>
<keyword evidence="2 5" id="KW-0479">Metal-binding</keyword>
<comment type="caution">
    <text evidence="6">The sequence shown here is derived from an EMBL/GenBank/DDBJ whole genome shotgun (WGS) entry which is preliminary data.</text>
</comment>
<dbReference type="GO" id="GO:0020037">
    <property type="term" value="F:heme binding"/>
    <property type="evidence" value="ECO:0007669"/>
    <property type="project" value="TreeGrafter"/>
</dbReference>
<dbReference type="PRINTS" id="PR00088">
    <property type="entry name" value="HAEMOXYGNASE"/>
</dbReference>
<dbReference type="Proteomes" id="UP001205920">
    <property type="component" value="Unassembled WGS sequence"/>
</dbReference>
<name>A0AAW5HUZ9_9CORY</name>
<evidence type="ECO:0000256" key="2">
    <source>
        <dbReference type="ARBA" id="ARBA00022723"/>
    </source>
</evidence>
<dbReference type="InterPro" id="IPR016084">
    <property type="entry name" value="Haem_Oase-like_multi-hlx"/>
</dbReference>
<dbReference type="PIRSF" id="PIRSF000343">
    <property type="entry name" value="Haem_Oase"/>
    <property type="match status" value="1"/>
</dbReference>
<evidence type="ECO:0000256" key="1">
    <source>
        <dbReference type="ARBA" id="ARBA00022617"/>
    </source>
</evidence>
<keyword evidence="3 5" id="KW-0408">Iron</keyword>
<dbReference type="InterPro" id="IPR016053">
    <property type="entry name" value="Haem_Oase-like"/>
</dbReference>
<feature type="binding site" description="axial binding residue" evidence="5">
    <location>
        <position position="23"/>
    </location>
    <ligand>
        <name>heme b</name>
        <dbReference type="ChEBI" id="CHEBI:60344"/>
    </ligand>
    <ligandPart>
        <name>Fe</name>
        <dbReference type="ChEBI" id="CHEBI:18248"/>
    </ligandPart>
</feature>
<evidence type="ECO:0000256" key="3">
    <source>
        <dbReference type="ARBA" id="ARBA00023004"/>
    </source>
</evidence>
<dbReference type="RefSeq" id="WP_252931110.1">
    <property type="nucleotide sequence ID" value="NZ_JAEUWV010000003.1"/>
</dbReference>
<dbReference type="GO" id="GO:0006788">
    <property type="term" value="P:heme oxidation"/>
    <property type="evidence" value="ECO:0007669"/>
    <property type="project" value="InterPro"/>
</dbReference>
<dbReference type="CDD" id="cd19165">
    <property type="entry name" value="HemeO"/>
    <property type="match status" value="1"/>
</dbReference>
<dbReference type="InterPro" id="IPR002051">
    <property type="entry name" value="Haem_Oase"/>
</dbReference>
<dbReference type="AlphaFoldDB" id="A0AAW5HUZ9"/>
<proteinExistence type="predicted"/>
<dbReference type="GO" id="GO:0004392">
    <property type="term" value="F:heme oxygenase (decyclizing) activity"/>
    <property type="evidence" value="ECO:0007669"/>
    <property type="project" value="InterPro"/>
</dbReference>
<evidence type="ECO:0000313" key="7">
    <source>
        <dbReference type="Proteomes" id="UP001205920"/>
    </source>
</evidence>
<keyword evidence="7" id="KW-1185">Reference proteome</keyword>
<evidence type="ECO:0000256" key="5">
    <source>
        <dbReference type="PIRSR" id="PIRSR000343-2"/>
    </source>
</evidence>
<dbReference type="Pfam" id="PF01126">
    <property type="entry name" value="Heme_oxygenase"/>
    <property type="match status" value="1"/>
</dbReference>
<dbReference type="PANTHER" id="PTHR10720:SF0">
    <property type="entry name" value="HEME OXYGENASE"/>
    <property type="match status" value="1"/>
</dbReference>
<sequence length="217" mass="23825">MTLIAPAQMPLSVALKEQTTAAHASAETSRFMSHLSGGQLNATAVAELTVQYFHIYSALEAAVRRTATHHAVAQIADPRLERVDAISADLTALLGADWQDHHHPLEATSRYVAELNALTPNNGPEVIAHHYVRYLGDIAGGQALARVFRSEYNLGDNALNFYNFSAIGKIPPYRAQYKASLDAMQLSDDERAQLIETAKHVFTLNEAVFQELTSRLD</sequence>